<dbReference type="InterPro" id="IPR041075">
    <property type="entry name" value="NOD1/2_WH"/>
</dbReference>
<feature type="region of interest" description="Disordered" evidence="7">
    <location>
        <begin position="143"/>
        <end position="169"/>
    </location>
</feature>
<dbReference type="GeneTree" id="ENSGT01120000271898"/>
<feature type="domain" description="B30.2/SPRY" evidence="8">
    <location>
        <begin position="971"/>
        <end position="1160"/>
    </location>
</feature>
<feature type="domain" description="NACHT" evidence="9">
    <location>
        <begin position="346"/>
        <end position="480"/>
    </location>
</feature>
<dbReference type="Gene3D" id="3.80.10.10">
    <property type="entry name" value="Ribonuclease Inhibitor"/>
    <property type="match status" value="1"/>
</dbReference>
<evidence type="ECO:0000256" key="7">
    <source>
        <dbReference type="SAM" id="MobiDB-lite"/>
    </source>
</evidence>
<dbReference type="InterPro" id="IPR027417">
    <property type="entry name" value="P-loop_NTPase"/>
</dbReference>
<dbReference type="InterPro" id="IPR032675">
    <property type="entry name" value="LRR_dom_sf"/>
</dbReference>
<name>A0A3Q1CTV1_AMPOC</name>
<dbReference type="Gene3D" id="3.40.50.300">
    <property type="entry name" value="P-loop containing nucleotide triphosphate hydrolases"/>
    <property type="match status" value="1"/>
</dbReference>
<evidence type="ECO:0000256" key="5">
    <source>
        <dbReference type="ARBA" id="ARBA00022741"/>
    </source>
</evidence>
<dbReference type="InterPro" id="IPR003879">
    <property type="entry name" value="Butyrophylin_SPRY"/>
</dbReference>
<dbReference type="SUPFAM" id="SSF49899">
    <property type="entry name" value="Concanavalin A-like lectins/glucanases"/>
    <property type="match status" value="1"/>
</dbReference>
<dbReference type="SMART" id="SM01288">
    <property type="entry name" value="FISNA"/>
    <property type="match status" value="1"/>
</dbReference>
<dbReference type="FunFam" id="3.40.50.300:FF:001524">
    <property type="entry name" value="Si:dkey-126g1.7"/>
    <property type="match status" value="1"/>
</dbReference>
<keyword evidence="11" id="KW-1185">Reference proteome</keyword>
<dbReference type="InterPro" id="IPR051261">
    <property type="entry name" value="NLR"/>
</dbReference>
<evidence type="ECO:0000256" key="3">
    <source>
        <dbReference type="ARBA" id="ARBA00022614"/>
    </source>
</evidence>
<evidence type="ECO:0000259" key="9">
    <source>
        <dbReference type="PROSITE" id="PS50837"/>
    </source>
</evidence>
<dbReference type="AlphaFoldDB" id="A0A3Q1CTV1"/>
<dbReference type="PROSITE" id="PS50837">
    <property type="entry name" value="NACHT"/>
    <property type="match status" value="1"/>
</dbReference>
<dbReference type="PROSITE" id="PS50188">
    <property type="entry name" value="B302_SPRY"/>
    <property type="match status" value="1"/>
</dbReference>
<evidence type="ECO:0000256" key="1">
    <source>
        <dbReference type="ARBA" id="ARBA00004496"/>
    </source>
</evidence>
<dbReference type="SMART" id="SM00368">
    <property type="entry name" value="LRR_RI"/>
    <property type="match status" value="3"/>
</dbReference>
<keyword evidence="4" id="KW-0677">Repeat</keyword>
<evidence type="ECO:0000256" key="6">
    <source>
        <dbReference type="ARBA" id="ARBA00022840"/>
    </source>
</evidence>
<dbReference type="Pfam" id="PF14484">
    <property type="entry name" value="FISNA"/>
    <property type="match status" value="1"/>
</dbReference>
<feature type="region of interest" description="Disordered" evidence="7">
    <location>
        <begin position="207"/>
        <end position="228"/>
    </location>
</feature>
<keyword evidence="6" id="KW-0067">ATP-binding</keyword>
<dbReference type="GO" id="GO:0005524">
    <property type="term" value="F:ATP binding"/>
    <property type="evidence" value="ECO:0007669"/>
    <property type="project" value="UniProtKB-KW"/>
</dbReference>
<organism evidence="10 11">
    <name type="scientific">Amphiprion ocellaris</name>
    <name type="common">Clown anemonefish</name>
    <dbReference type="NCBI Taxonomy" id="80972"/>
    <lineage>
        <taxon>Eukaryota</taxon>
        <taxon>Metazoa</taxon>
        <taxon>Chordata</taxon>
        <taxon>Craniata</taxon>
        <taxon>Vertebrata</taxon>
        <taxon>Euteleostomi</taxon>
        <taxon>Actinopterygii</taxon>
        <taxon>Neopterygii</taxon>
        <taxon>Teleostei</taxon>
        <taxon>Neoteleostei</taxon>
        <taxon>Acanthomorphata</taxon>
        <taxon>Ovalentaria</taxon>
        <taxon>Pomacentridae</taxon>
        <taxon>Amphiprion</taxon>
    </lineage>
</organism>
<dbReference type="Pfam" id="PF05729">
    <property type="entry name" value="NACHT"/>
    <property type="match status" value="1"/>
</dbReference>
<dbReference type="InterPro" id="IPR043136">
    <property type="entry name" value="B30.2/SPRY_sf"/>
</dbReference>
<dbReference type="CDD" id="cd16040">
    <property type="entry name" value="SPRY_PRY_SNTX"/>
    <property type="match status" value="1"/>
</dbReference>
<dbReference type="Pfam" id="PF13516">
    <property type="entry name" value="LRR_6"/>
    <property type="match status" value="2"/>
</dbReference>
<dbReference type="InterPro" id="IPR003877">
    <property type="entry name" value="SPRY_dom"/>
</dbReference>
<dbReference type="Pfam" id="PF13765">
    <property type="entry name" value="PRY"/>
    <property type="match status" value="1"/>
</dbReference>
<dbReference type="Gene3D" id="2.60.120.920">
    <property type="match status" value="1"/>
</dbReference>
<dbReference type="InterPro" id="IPR006574">
    <property type="entry name" value="PRY"/>
</dbReference>
<dbReference type="Proteomes" id="UP001501940">
    <property type="component" value="Chromosome 12"/>
</dbReference>
<proteinExistence type="predicted"/>
<evidence type="ECO:0000259" key="8">
    <source>
        <dbReference type="PROSITE" id="PS50188"/>
    </source>
</evidence>
<evidence type="ECO:0000313" key="10">
    <source>
        <dbReference type="Ensembl" id="ENSAOCP00000030580.2"/>
    </source>
</evidence>
<comment type="subcellular location">
    <subcellularLocation>
        <location evidence="1">Cytoplasm</location>
    </subcellularLocation>
</comment>
<reference evidence="10" key="2">
    <citation type="submission" date="2025-08" db="UniProtKB">
        <authorList>
            <consortium name="Ensembl"/>
        </authorList>
    </citation>
    <scope>IDENTIFICATION</scope>
</reference>
<feature type="region of interest" description="Disordered" evidence="7">
    <location>
        <begin position="1"/>
        <end position="46"/>
    </location>
</feature>
<reference evidence="10 11" key="1">
    <citation type="submission" date="2022-01" db="EMBL/GenBank/DDBJ databases">
        <title>A chromosome-scale genome assembly of the false clownfish, Amphiprion ocellaris.</title>
        <authorList>
            <person name="Ryu T."/>
        </authorList>
    </citation>
    <scope>NUCLEOTIDE SEQUENCE [LARGE SCALE GENOMIC DNA]</scope>
</reference>
<dbReference type="SUPFAM" id="SSF52047">
    <property type="entry name" value="RNI-like"/>
    <property type="match status" value="1"/>
</dbReference>
<dbReference type="SMART" id="SM00589">
    <property type="entry name" value="PRY"/>
    <property type="match status" value="1"/>
</dbReference>
<dbReference type="InterPro" id="IPR041267">
    <property type="entry name" value="NLRP_HD2"/>
</dbReference>
<evidence type="ECO:0000256" key="4">
    <source>
        <dbReference type="ARBA" id="ARBA00022737"/>
    </source>
</evidence>
<dbReference type="InterPro" id="IPR001611">
    <property type="entry name" value="Leu-rich_rpt"/>
</dbReference>
<dbReference type="InterPro" id="IPR029495">
    <property type="entry name" value="NACHT-assoc"/>
</dbReference>
<dbReference type="FunFam" id="2.60.120.920:FF:000037">
    <property type="entry name" value="Si:dkey-191j3.2"/>
    <property type="match status" value="1"/>
</dbReference>
<accession>A0A3Q1CTV1</accession>
<dbReference type="InterPro" id="IPR001870">
    <property type="entry name" value="B30.2/SPRY"/>
</dbReference>
<feature type="region of interest" description="Disordered" evidence="7">
    <location>
        <begin position="62"/>
        <end position="82"/>
    </location>
</feature>
<dbReference type="PRINTS" id="PR01407">
    <property type="entry name" value="BUTYPHLNCDUF"/>
</dbReference>
<dbReference type="Pfam" id="PF00622">
    <property type="entry name" value="SPRY"/>
    <property type="match status" value="1"/>
</dbReference>
<dbReference type="InterPro" id="IPR013320">
    <property type="entry name" value="ConA-like_dom_sf"/>
</dbReference>
<keyword evidence="2" id="KW-0963">Cytoplasm</keyword>
<feature type="compositionally biased region" description="Acidic residues" evidence="7">
    <location>
        <begin position="209"/>
        <end position="222"/>
    </location>
</feature>
<dbReference type="GO" id="GO:0005737">
    <property type="term" value="C:cytoplasm"/>
    <property type="evidence" value="ECO:0007669"/>
    <property type="project" value="UniProtKB-SubCell"/>
</dbReference>
<dbReference type="OMA" id="LIRCEDI"/>
<reference evidence="10" key="3">
    <citation type="submission" date="2025-09" db="UniProtKB">
        <authorList>
            <consortium name="Ensembl"/>
        </authorList>
    </citation>
    <scope>IDENTIFICATION</scope>
</reference>
<dbReference type="SMART" id="SM00449">
    <property type="entry name" value="SPRY"/>
    <property type="match status" value="1"/>
</dbReference>
<sequence>MNQCEDREEGVPPSETTLCGEHENQTKAQRTKQQNRPGSPVPSCVSMKSDWSMIEPINLKDGHKSVHGGMNQQRPASPVPSCVSMKGDWSMIEPINFKDGHKSVHGGCEEGLLDSLNQQRPASPEPSCVSMKSDRSIVHPIQFKHGHQSVDKSVNQQSSEDLRGQSVPQHQTDLDSILMLLEENIISYVKNEMKKIQKVLSPDYPECLESQEEEEELEGEDEEQRRSSRESFLKITLHFLRRMKQDQLADCLQSRSIAAMCQQQLKSNLKKKFQCVFEGIAKAGNPTLLNQIYTELYITEGGTAEVNDEHEVRQIETTSRKPDRAETTIRQEDIFKGSPGRDEPIRTVMTKGVAGIGKTVLTQKFTLDWAEDKTNQDIHFTFPFTFRELNVLKEKKYSLVELVHHFFTETKEAGICNFQHFQVVFIFDGLDECRLPLDFHNNEILTDVTESTSVDVLLTNLIRGKLLPSARLWITTRPAAANQIPPECVDMVTEIRGFTDPQKEEYFRKRFRDEEQAISIISHIKTSRSLHIMCHIPVFCWITATVLEELLKTREGGDLPKTLTEMFIHFLVVQTKVKKVKYDGGSETDPHWSPESRRMIESLGKLAFEQLQKGNLIFYESDLTECGIDIREASVYSGVFTQIFKEERGLYQDKVFCFIHLSVQEFLAALHVHQTFINSGVNLMEEQTTYLLSIISGNKPTLKHLYQTAVDQALQSPNGHLDLFLRFLLGLSLQTNQNLLRGLLTQTGSSSQTNQKTAEYIKKKLNENLSTERSINLFHCLNELNDRSLVEEIQQSLRSGRLSTDKLSPAQWSALVFILLSSEEHLDVFDLKKYSASEEALLRMLPVIKASNKAVLSSCNLSERSCEVLSSVLSSQSSSLRDLDLSNNDLQDSGVKLLSAGLKSPHCELESLSLSGCLVTEEGCSTLVSALSFNPSHLRELDLSYNHPGDSGVKLLSAAVEDPHWRLDTVSVDHCGEQRLKPGLRKYFCELELDTNTVNRNLKLSDDNRRVTAVKEKQPYPDHPDRFEYWQLQCRNGLTGRCYWEVEWSGEVHVSVSYRGIRRRGLSDECWFGGNDQSWSLSCSDDGYSIWHNNRETFIPLPISNRVAVYVDCPAGILSFYRVSSDSLIHLHTFNTTFTEPLYPGFWLWSFDSSVSLCSL</sequence>
<dbReference type="Pfam" id="PF17776">
    <property type="entry name" value="NLRC4_HD2"/>
    <property type="match status" value="1"/>
</dbReference>
<dbReference type="Pfam" id="PF17779">
    <property type="entry name" value="WHD_NOD2"/>
    <property type="match status" value="1"/>
</dbReference>
<dbReference type="InterPro" id="IPR007111">
    <property type="entry name" value="NACHT_NTPase"/>
</dbReference>
<evidence type="ECO:0000256" key="2">
    <source>
        <dbReference type="ARBA" id="ARBA00022490"/>
    </source>
</evidence>
<evidence type="ECO:0000313" key="11">
    <source>
        <dbReference type="Proteomes" id="UP001501940"/>
    </source>
</evidence>
<evidence type="ECO:0008006" key="12">
    <source>
        <dbReference type="Google" id="ProtNLM"/>
    </source>
</evidence>
<keyword evidence="5" id="KW-0547">Nucleotide-binding</keyword>
<protein>
    <recommendedName>
        <fullName evidence="12">B30.2/SPRY domain-containing protein</fullName>
    </recommendedName>
</protein>
<keyword evidence="3" id="KW-0433">Leucine-rich repeat</keyword>
<feature type="compositionally biased region" description="Polar residues" evidence="7">
    <location>
        <begin position="26"/>
        <end position="37"/>
    </location>
</feature>
<dbReference type="Ensembl" id="ENSAOCT00000025688.2">
    <property type="protein sequence ID" value="ENSAOCP00000030580.2"/>
    <property type="gene ID" value="ENSAOCG00000030560.1"/>
</dbReference>
<dbReference type="PANTHER" id="PTHR24106">
    <property type="entry name" value="NACHT, LRR AND CARD DOMAINS-CONTAINING"/>
    <property type="match status" value="1"/>
</dbReference>